<accession>A0A836FMZ5</accession>
<feature type="non-terminal residue" evidence="2">
    <location>
        <position position="1"/>
    </location>
</feature>
<feature type="region of interest" description="Disordered" evidence="1">
    <location>
        <begin position="713"/>
        <end position="800"/>
    </location>
</feature>
<dbReference type="SUPFAM" id="SSF54928">
    <property type="entry name" value="RNA-binding domain, RBD"/>
    <property type="match status" value="1"/>
</dbReference>
<proteinExistence type="predicted"/>
<reference evidence="2 3" key="1">
    <citation type="submission" date="2020-02" db="EMBL/GenBank/DDBJ databases">
        <title>Relaxed selection underlies rapid genomic changes in the transitions from sociality to social parasitism in ants.</title>
        <authorList>
            <person name="Bi X."/>
        </authorList>
    </citation>
    <scope>NUCLEOTIDE SEQUENCE [LARGE SCALE GENOMIC DNA]</scope>
    <source>
        <strain evidence="2">BGI-DK2014b</strain>
        <tissue evidence="2">Whole body</tissue>
    </source>
</reference>
<feature type="region of interest" description="Disordered" evidence="1">
    <location>
        <begin position="607"/>
        <end position="629"/>
    </location>
</feature>
<protein>
    <submittedName>
        <fullName evidence="2">POF protein</fullName>
    </submittedName>
</protein>
<dbReference type="GO" id="GO:0003676">
    <property type="term" value="F:nucleic acid binding"/>
    <property type="evidence" value="ECO:0007669"/>
    <property type="project" value="InterPro"/>
</dbReference>
<dbReference type="EMBL" id="JAANIB010006609">
    <property type="protein sequence ID" value="KAG5328644.1"/>
    <property type="molecule type" value="Genomic_DNA"/>
</dbReference>
<dbReference type="Proteomes" id="UP000670152">
    <property type="component" value="Unassembled WGS sequence"/>
</dbReference>
<evidence type="ECO:0000256" key="1">
    <source>
        <dbReference type="SAM" id="MobiDB-lite"/>
    </source>
</evidence>
<gene>
    <name evidence="2" type="primary">Pof_1</name>
    <name evidence="2" type="ORF">G6Z77_0005017</name>
</gene>
<evidence type="ECO:0000313" key="3">
    <source>
        <dbReference type="Proteomes" id="UP000670152"/>
    </source>
</evidence>
<evidence type="ECO:0000313" key="2">
    <source>
        <dbReference type="EMBL" id="KAG5328644.1"/>
    </source>
</evidence>
<comment type="caution">
    <text evidence="2">The sequence shown here is derived from an EMBL/GenBank/DDBJ whole genome shotgun (WGS) entry which is preliminary data.</text>
</comment>
<feature type="compositionally biased region" description="Polar residues" evidence="1">
    <location>
        <begin position="619"/>
        <end position="629"/>
    </location>
</feature>
<organism evidence="2 3">
    <name type="scientific">Acromyrmex heyeri</name>
    <dbReference type="NCBI Taxonomy" id="230685"/>
    <lineage>
        <taxon>Eukaryota</taxon>
        <taxon>Metazoa</taxon>
        <taxon>Ecdysozoa</taxon>
        <taxon>Arthropoda</taxon>
        <taxon>Hexapoda</taxon>
        <taxon>Insecta</taxon>
        <taxon>Pterygota</taxon>
        <taxon>Neoptera</taxon>
        <taxon>Endopterygota</taxon>
        <taxon>Hymenoptera</taxon>
        <taxon>Apocrita</taxon>
        <taxon>Aculeata</taxon>
        <taxon>Formicoidea</taxon>
        <taxon>Formicidae</taxon>
        <taxon>Myrmicinae</taxon>
        <taxon>Acromyrmex</taxon>
    </lineage>
</organism>
<feature type="compositionally biased region" description="Pro residues" evidence="1">
    <location>
        <begin position="178"/>
        <end position="199"/>
    </location>
</feature>
<feature type="compositionally biased region" description="Acidic residues" evidence="1">
    <location>
        <begin position="729"/>
        <end position="781"/>
    </location>
</feature>
<feature type="region of interest" description="Disordered" evidence="1">
    <location>
        <begin position="164"/>
        <end position="202"/>
    </location>
</feature>
<feature type="compositionally biased region" description="Low complexity" evidence="1">
    <location>
        <begin position="164"/>
        <end position="177"/>
    </location>
</feature>
<feature type="region of interest" description="Disordered" evidence="1">
    <location>
        <begin position="560"/>
        <end position="579"/>
    </location>
</feature>
<feature type="non-terminal residue" evidence="2">
    <location>
        <position position="824"/>
    </location>
</feature>
<sequence>KSWNFVEIQDISFSSEKENEIQIPAPKRYIRDGQNPFELFNEWEFKRRFCFSKTIDIPCIDGAIDCSHIRLIQSRFQGIEEIYRNKKGYFSLNIQIAVVGSCTEFLDIVPERPEREHDSRINLPKLKDIHIISEENSKAKRVFFKQESINFGYDVSSYASYSSSSSSSTSSTITQPLPGQPPLPPMPPSSSGVPPPPHVFGPVPSQMTPIQWTHAHTPWQWITPQTSPLPTPTPPHDIASTIPREIPLRGNYVRRERFTHNRNSMYIQRNNFHRKNRRIVQFGQPQGQFDQTAYFGATLTGNLGLQWQRNIYNAAANDSIRSHMTVPLSSHSISPIPSGIVSNRHNEETEDQDVKIEKVVKKNKQRKPMSQSYVNKPWNREDAERALRIESEYNMKNKVNAQSLIIKFPDTDLNKDIVSKFHSDILNIHFQNPCGPRYCFIQMAEDVNIDEAIKELEKIKFGLGYLKVEKKILRDEDNPEEIDPYTLFIGNLPESVKTSEIKSKFPKAQDEETRKMKNTRNILMRYNSVDDAISDYKQAYGLIWDKRNINVRFRRKRGNTCLPEEPKPDVKKVKEEPNNATQVEKERNMNYIEFDINVNDLKEEQSNIDETQEDKINRSNKPSANQNMSVENGLQDNKAQKKPASQVQENISSHLSELIPSDIDMSATMAQEEQRQSLTSQSLQILLASEAPPSCLIETDAIEETMLTQIKEEPVDYDEMGIDNMQSDNDVDDDDADDDNDDDEDDDDDDDIEEPDDTDDDEDNNAGDFENDDEDIDDDENIASRTKLSETQDNEEPSDVSALVTVPFINSETLALFHTSRELK</sequence>
<dbReference type="InterPro" id="IPR035979">
    <property type="entry name" value="RBD_domain_sf"/>
</dbReference>
<dbReference type="OrthoDB" id="4726at2759"/>
<dbReference type="AlphaFoldDB" id="A0A836FMZ5"/>
<keyword evidence="3" id="KW-1185">Reference proteome</keyword>
<feature type="compositionally biased region" description="Basic and acidic residues" evidence="1">
    <location>
        <begin position="564"/>
        <end position="579"/>
    </location>
</feature>
<name>A0A836FMZ5_9HYME</name>